<gene>
    <name evidence="2" type="ORF">BGZ80_009881</name>
</gene>
<feature type="region of interest" description="Disordered" evidence="1">
    <location>
        <begin position="61"/>
        <end position="83"/>
    </location>
</feature>
<feature type="compositionally biased region" description="Basic and acidic residues" evidence="1">
    <location>
        <begin position="634"/>
        <end position="644"/>
    </location>
</feature>
<feature type="compositionally biased region" description="Low complexity" evidence="1">
    <location>
        <begin position="452"/>
        <end position="470"/>
    </location>
</feature>
<feature type="region of interest" description="Disordered" evidence="1">
    <location>
        <begin position="314"/>
        <end position="394"/>
    </location>
</feature>
<evidence type="ECO:0000256" key="1">
    <source>
        <dbReference type="SAM" id="MobiDB-lite"/>
    </source>
</evidence>
<feature type="compositionally biased region" description="Low complexity" evidence="1">
    <location>
        <begin position="328"/>
        <end position="337"/>
    </location>
</feature>
<feature type="compositionally biased region" description="Low complexity" evidence="1">
    <location>
        <begin position="233"/>
        <end position="243"/>
    </location>
</feature>
<feature type="region of interest" description="Disordered" evidence="1">
    <location>
        <begin position="622"/>
        <end position="649"/>
    </location>
</feature>
<proteinExistence type="predicted"/>
<feature type="region of interest" description="Disordered" evidence="1">
    <location>
        <begin position="575"/>
        <end position="594"/>
    </location>
</feature>
<feature type="compositionally biased region" description="Polar residues" evidence="1">
    <location>
        <begin position="356"/>
        <end position="368"/>
    </location>
</feature>
<feature type="compositionally biased region" description="Polar residues" evidence="1">
    <location>
        <begin position="314"/>
        <end position="326"/>
    </location>
</feature>
<dbReference type="EMBL" id="JAAAID010000632">
    <property type="protein sequence ID" value="KAG0015399.1"/>
    <property type="molecule type" value="Genomic_DNA"/>
</dbReference>
<sequence>MATAGPQSATQLHSLHQKRYSRMENEPETPVPSSYPPLIPVPIDTIKQSALLNSIDTTIDRSVHRDNNGPTSELVSEPSSPSPPVLLHNTDLQASLQYLPDLASSPAKMNHLQGLMSSLHKIMNDQNFVLGDLRTQLDEIQDILNRVGSKQDSMSAEERKIIQNAQMLKSLAEDVIATNLTSESKKSIEEGQGKIHPLTISVPTPGARTIDSTETPPPTAITPPPGHLRHRSSTASFASSVSSDRQYTPDGEERTSRPSSVASSYRSKQKKKSLRQLEPLTSNRGSRYDVESNASFDRICSLLTELITDASTAVSTAPDGTQQPSTIPLPQLPSLEPSESESDSASDQDEDGDDSNNTLDSVENTVTTKETDDPFLKRLQVPESAQSADDAEVEVELEPVDRYRTGFRSRPDKSSKRLSSLFMELQNTQTIQGAAPKDEPAKEKVVRRPRRSISSMSISSTRSSRHNSVSLRSNESIEPLCSFESPLESPLITERIKQRNSISSIRSEPLQKLSARSESPVKQDVVDPELNRTVETIDGLTRDLVTVATHQNLMQMKLQKTLQFQKEQIQQIERAHSPSAVSLTRGVDEPHLDKQSDQRLLADLSRSLKQVAVSVGKVLANSASKAHRGGQSKEGQKELLENTEKPATQRVSRFSGKDFSQYFQELEKVAALGGRIGFGHGDVDGALKDHILEGSTDQHGKSGSAKSPNGSCRNSSAILVEEALVPVLDEPDVVLHSGSSSPKVYTTVSSRRGSVSAGPPDLEDFAAQCRLLTRALVLPFIQLTHHAMTSQDSAFALNPRSSKFSGPARDLDSTLEIVEDLDISTRENRPISPKFKPVAQKDSDSIPSLPGWSPSMTIAGRDLDSILKANEEMSPDAIVKAKTFISTGLYLLHLLYWTVLFVIGTVVLDSWLAETAGTQVVRIVDQVREAIAKEDPSGQRFHPIDQALYLQERENLITSDQRDPEAESILERGRLQAHEDRAIEVAVGFESLKNRLSGARASDTSSQSFKSPWNKQGNFQSTAAALTAATLSESKASSSSAEVHGKSPAHTTVSSNTGVLRTVSWVGPRKRRNTKDGVPSRVRRFSNTRTMTLTGPLLKTESVSTTVVPRRLGSRQDRPLSHWGSFGPTSVNTLTGFVSTDFTSQGLGNASQRLQIPQNVPKQVQVRRKSF</sequence>
<feature type="compositionally biased region" description="Polar residues" evidence="1">
    <location>
        <begin position="704"/>
        <end position="713"/>
    </location>
</feature>
<feature type="compositionally biased region" description="Polar residues" evidence="1">
    <location>
        <begin position="1"/>
        <end position="14"/>
    </location>
</feature>
<organism evidence="2 3">
    <name type="scientific">Entomortierella chlamydospora</name>
    <dbReference type="NCBI Taxonomy" id="101097"/>
    <lineage>
        <taxon>Eukaryota</taxon>
        <taxon>Fungi</taxon>
        <taxon>Fungi incertae sedis</taxon>
        <taxon>Mucoromycota</taxon>
        <taxon>Mortierellomycotina</taxon>
        <taxon>Mortierellomycetes</taxon>
        <taxon>Mortierellales</taxon>
        <taxon>Mortierellaceae</taxon>
        <taxon>Entomortierella</taxon>
    </lineage>
</organism>
<evidence type="ECO:0000313" key="3">
    <source>
        <dbReference type="Proteomes" id="UP000703661"/>
    </source>
</evidence>
<feature type="region of interest" description="Disordered" evidence="1">
    <location>
        <begin position="1037"/>
        <end position="1079"/>
    </location>
</feature>
<feature type="region of interest" description="Disordered" evidence="1">
    <location>
        <begin position="185"/>
        <end position="288"/>
    </location>
</feature>
<dbReference type="AlphaFoldDB" id="A0A9P6MWJ7"/>
<feature type="region of interest" description="Disordered" evidence="1">
    <location>
        <begin position="503"/>
        <end position="523"/>
    </location>
</feature>
<feature type="region of interest" description="Disordered" evidence="1">
    <location>
        <begin position="693"/>
        <end position="713"/>
    </location>
</feature>
<reference evidence="2" key="1">
    <citation type="journal article" date="2020" name="Fungal Divers.">
        <title>Resolving the Mortierellaceae phylogeny through synthesis of multi-gene phylogenetics and phylogenomics.</title>
        <authorList>
            <person name="Vandepol N."/>
            <person name="Liber J."/>
            <person name="Desiro A."/>
            <person name="Na H."/>
            <person name="Kennedy M."/>
            <person name="Barry K."/>
            <person name="Grigoriev I.V."/>
            <person name="Miller A.N."/>
            <person name="O'Donnell K."/>
            <person name="Stajich J.E."/>
            <person name="Bonito G."/>
        </authorList>
    </citation>
    <scope>NUCLEOTIDE SEQUENCE</scope>
    <source>
        <strain evidence="2">NRRL 2769</strain>
    </source>
</reference>
<comment type="caution">
    <text evidence="2">The sequence shown here is derived from an EMBL/GenBank/DDBJ whole genome shotgun (WGS) entry which is preliminary data.</text>
</comment>
<feature type="compositionally biased region" description="Pro residues" evidence="1">
    <location>
        <begin position="215"/>
        <end position="226"/>
    </location>
</feature>
<dbReference type="Proteomes" id="UP000703661">
    <property type="component" value="Unassembled WGS sequence"/>
</dbReference>
<feature type="region of interest" description="Disordered" evidence="1">
    <location>
        <begin position="428"/>
        <end position="475"/>
    </location>
</feature>
<feature type="compositionally biased region" description="Basic and acidic residues" evidence="1">
    <location>
        <begin position="436"/>
        <end position="446"/>
    </location>
</feature>
<feature type="compositionally biased region" description="Low complexity" evidence="1">
    <location>
        <begin position="257"/>
        <end position="266"/>
    </location>
</feature>
<evidence type="ECO:0000313" key="2">
    <source>
        <dbReference type="EMBL" id="KAG0015399.1"/>
    </source>
</evidence>
<feature type="region of interest" description="Disordered" evidence="1">
    <location>
        <begin position="1"/>
        <end position="37"/>
    </location>
</feature>
<accession>A0A9P6MWJ7</accession>
<feature type="compositionally biased region" description="Acidic residues" evidence="1">
    <location>
        <begin position="338"/>
        <end position="354"/>
    </location>
</feature>
<feature type="compositionally biased region" description="Polar residues" evidence="1">
    <location>
        <begin position="1049"/>
        <end position="1059"/>
    </location>
</feature>
<keyword evidence="3" id="KW-1185">Reference proteome</keyword>
<name>A0A9P6MWJ7_9FUNG</name>
<protein>
    <submittedName>
        <fullName evidence="2">Uncharacterized protein</fullName>
    </submittedName>
</protein>